<sequence>MEVEEGERLPFLDVEVIRFNGTLKKKLVRKKSYAGIILNFRSHHNYRLKIGIMRSNIIRSLRLTDVEFWGEELNKLTGIFLDNGYPSEVIQRNIRAVKS</sequence>
<evidence type="ECO:0000313" key="2">
    <source>
        <dbReference type="EMBL" id="VEL10729.1"/>
    </source>
</evidence>
<organism evidence="2 3">
    <name type="scientific">Protopolystoma xenopodis</name>
    <dbReference type="NCBI Taxonomy" id="117903"/>
    <lineage>
        <taxon>Eukaryota</taxon>
        <taxon>Metazoa</taxon>
        <taxon>Spiralia</taxon>
        <taxon>Lophotrochozoa</taxon>
        <taxon>Platyhelminthes</taxon>
        <taxon>Monogenea</taxon>
        <taxon>Polyopisthocotylea</taxon>
        <taxon>Polystomatidea</taxon>
        <taxon>Polystomatidae</taxon>
        <taxon>Protopolystoma</taxon>
    </lineage>
</organism>
<accession>A0A3S4ZZ69</accession>
<comment type="caution">
    <text evidence="2">The sequence shown here is derived from an EMBL/GenBank/DDBJ whole genome shotgun (WGS) entry which is preliminary data.</text>
</comment>
<evidence type="ECO:0000259" key="1">
    <source>
        <dbReference type="Pfam" id="PF26215"/>
    </source>
</evidence>
<protein>
    <recommendedName>
        <fullName evidence="1">Helix-turn-helix domain-containing protein</fullName>
    </recommendedName>
</protein>
<dbReference type="Pfam" id="PF26215">
    <property type="entry name" value="HTH_animal"/>
    <property type="match status" value="1"/>
</dbReference>
<name>A0A3S4ZZ69_9PLAT</name>
<dbReference type="OrthoDB" id="6245638at2759"/>
<reference evidence="2" key="1">
    <citation type="submission" date="2018-11" db="EMBL/GenBank/DDBJ databases">
        <authorList>
            <consortium name="Pathogen Informatics"/>
        </authorList>
    </citation>
    <scope>NUCLEOTIDE SEQUENCE</scope>
</reference>
<proteinExistence type="predicted"/>
<dbReference type="InterPro" id="IPR058912">
    <property type="entry name" value="HTH_animal"/>
</dbReference>
<feature type="domain" description="Helix-turn-helix" evidence="1">
    <location>
        <begin position="36"/>
        <end position="95"/>
    </location>
</feature>
<dbReference type="AlphaFoldDB" id="A0A3S4ZZ69"/>
<keyword evidence="3" id="KW-1185">Reference proteome</keyword>
<gene>
    <name evidence="2" type="ORF">PXEA_LOCUS4169</name>
</gene>
<dbReference type="PANTHER" id="PTHR21301">
    <property type="entry name" value="REVERSE TRANSCRIPTASE"/>
    <property type="match status" value="1"/>
</dbReference>
<dbReference type="Proteomes" id="UP000784294">
    <property type="component" value="Unassembled WGS sequence"/>
</dbReference>
<dbReference type="PANTHER" id="PTHR21301:SF10">
    <property type="entry name" value="REVERSE TRANSCRIPTASE DOMAIN-CONTAINING PROTEIN"/>
    <property type="match status" value="1"/>
</dbReference>
<dbReference type="EMBL" id="CAAALY010009802">
    <property type="protein sequence ID" value="VEL10729.1"/>
    <property type="molecule type" value="Genomic_DNA"/>
</dbReference>
<evidence type="ECO:0000313" key="3">
    <source>
        <dbReference type="Proteomes" id="UP000784294"/>
    </source>
</evidence>